<proteinExistence type="predicted"/>
<comment type="caution">
    <text evidence="1">The sequence shown here is derived from an EMBL/GenBank/DDBJ whole genome shotgun (WGS) entry which is preliminary data.</text>
</comment>
<organism evidence="1">
    <name type="scientific">mine drainage metagenome</name>
    <dbReference type="NCBI Taxonomy" id="410659"/>
    <lineage>
        <taxon>unclassified sequences</taxon>
        <taxon>metagenomes</taxon>
        <taxon>ecological metagenomes</taxon>
    </lineage>
</organism>
<reference evidence="1" key="1">
    <citation type="submission" date="2016-10" db="EMBL/GenBank/DDBJ databases">
        <title>Sequence of Gallionella enrichment culture.</title>
        <authorList>
            <person name="Poehlein A."/>
            <person name="Muehling M."/>
            <person name="Daniel R."/>
        </authorList>
    </citation>
    <scope>NUCLEOTIDE SEQUENCE</scope>
</reference>
<dbReference type="AlphaFoldDB" id="A0A1J5P657"/>
<dbReference type="EMBL" id="MLJW01009119">
    <property type="protein sequence ID" value="OIQ63311.1"/>
    <property type="molecule type" value="Genomic_DNA"/>
</dbReference>
<gene>
    <name evidence="1" type="ORF">GALL_551480</name>
</gene>
<accession>A0A1J5P657</accession>
<protein>
    <submittedName>
        <fullName evidence="1">Uncharacterized protein</fullName>
    </submittedName>
</protein>
<name>A0A1J5P657_9ZZZZ</name>
<evidence type="ECO:0000313" key="1">
    <source>
        <dbReference type="EMBL" id="OIQ63311.1"/>
    </source>
</evidence>
<sequence>MHPQEVNPVLHILRMAGQQVLRRRIQVQRHRRGLFADRIQDSAPDMAFVQQRLDIRVHRLLPLDGLRMDAAENQQLVVFGQIPQRMQGGFEPLVTRQEAKRANQFGVGRQCRQQRKLRPRRRLPDALRLFGRHITQRMMIDVLQPEHIAQQARIALCMDDDVDRMSLLPGVQQPVSPRTQFPPAAEGFDDPRRLVPAAPQQVPPDRRPIQRFVTQYGMKRNRYGRCRVHQPAQTAVDLIFGPSQRAIL</sequence>